<dbReference type="InterPro" id="IPR017850">
    <property type="entry name" value="Alkaline_phosphatase_core_sf"/>
</dbReference>
<proteinExistence type="inferred from homology"/>
<reference evidence="6 7" key="1">
    <citation type="submission" date="2019-02" db="EMBL/GenBank/DDBJ databases">
        <title>Deep-cultivation of Planctomycetes and their phenomic and genomic characterization uncovers novel biology.</title>
        <authorList>
            <person name="Wiegand S."/>
            <person name="Jogler M."/>
            <person name="Boedeker C."/>
            <person name="Pinto D."/>
            <person name="Vollmers J."/>
            <person name="Rivas-Marin E."/>
            <person name="Kohn T."/>
            <person name="Peeters S.H."/>
            <person name="Heuer A."/>
            <person name="Rast P."/>
            <person name="Oberbeckmann S."/>
            <person name="Bunk B."/>
            <person name="Jeske O."/>
            <person name="Meyerdierks A."/>
            <person name="Storesund J.E."/>
            <person name="Kallscheuer N."/>
            <person name="Luecker S."/>
            <person name="Lage O.M."/>
            <person name="Pohl T."/>
            <person name="Merkel B.J."/>
            <person name="Hornburger P."/>
            <person name="Mueller R.-W."/>
            <person name="Bruemmer F."/>
            <person name="Labrenz M."/>
            <person name="Spormann A.M."/>
            <person name="Op den Camp H."/>
            <person name="Overmann J."/>
            <person name="Amann R."/>
            <person name="Jetten M.S.M."/>
            <person name="Mascher T."/>
            <person name="Medema M.H."/>
            <person name="Devos D.P."/>
            <person name="Kaster A.-K."/>
            <person name="Ovreas L."/>
            <person name="Rohde M."/>
            <person name="Galperin M.Y."/>
            <person name="Jogler C."/>
        </authorList>
    </citation>
    <scope>NUCLEOTIDE SEQUENCE [LARGE SCALE GENOMIC DNA]</scope>
    <source>
        <strain evidence="6 7">Pan44</strain>
    </source>
</reference>
<dbReference type="GO" id="GO:0046872">
    <property type="term" value="F:metal ion binding"/>
    <property type="evidence" value="ECO:0007669"/>
    <property type="project" value="UniProtKB-KW"/>
</dbReference>
<evidence type="ECO:0000313" key="6">
    <source>
        <dbReference type="EMBL" id="QDT52730.1"/>
    </source>
</evidence>
<accession>A0A517S9B8</accession>
<dbReference type="InParanoid" id="A0A517S9B8"/>
<dbReference type="GO" id="GO:0004065">
    <property type="term" value="F:arylsulfatase activity"/>
    <property type="evidence" value="ECO:0007669"/>
    <property type="project" value="TreeGrafter"/>
</dbReference>
<dbReference type="SUPFAM" id="SSF53649">
    <property type="entry name" value="Alkaline phosphatase-like"/>
    <property type="match status" value="1"/>
</dbReference>
<dbReference type="InterPro" id="IPR050738">
    <property type="entry name" value="Sulfatase"/>
</dbReference>
<evidence type="ECO:0000259" key="5">
    <source>
        <dbReference type="Pfam" id="PF00884"/>
    </source>
</evidence>
<keyword evidence="2" id="KW-0479">Metal-binding</keyword>
<dbReference type="CDD" id="cd16027">
    <property type="entry name" value="SGSH"/>
    <property type="match status" value="1"/>
</dbReference>
<gene>
    <name evidence="6" type="primary">betC_3</name>
    <name evidence="6" type="ORF">Pan44_07420</name>
</gene>
<dbReference type="EMBL" id="CP036271">
    <property type="protein sequence ID" value="QDT52730.1"/>
    <property type="molecule type" value="Genomic_DNA"/>
</dbReference>
<sequence>MSHRLADPGRLQSHSMSMSHTITVFVALACALPLAVSASAEDAKRDSAGPRPNILLIVSEDNGPDLGCYGSGKVKSPNLDRLAESGMLFENAFVTYAVCSPSRSTILTGLYPFQNGQIGLATHGYRMFDHIVDTLPAVLKRAGYRTGCLGKIHVNPVSAIPFDFHPIKADNFGKKGLERYADEAVRFVKDGDSPFFLMVNFPDAHFPVHKQVEGRPAQPLDGGDVQGALPYVGANSERLREFTANYFNCMMRLDEAVGLLMKGLEATGRLDNTLIIYLGDHGAQFPRSKCTSYEAGLRVPMMMSWKGHIAPSQRNSSLISSIDLFPTILDAAGIEPSSGLPGISLLPFISGEKKPWTREYVFSAAEGSTPFWHYPKRTVRNGRYKLILNLLGGTENPIYAAYEGRKGHFSGGATQSEIDAAPQEFRTAYETWKRPPMEELYDLQSDPCELHNLAADARHRATLDQLKGVLAEWRVQSGDPFLDDAKAARYAAECREILERYPNRDYAKDPEFRWKYPDDFSR</sequence>
<evidence type="ECO:0000256" key="3">
    <source>
        <dbReference type="ARBA" id="ARBA00022801"/>
    </source>
</evidence>
<feature type="domain" description="Sulfatase N-terminal" evidence="5">
    <location>
        <begin position="52"/>
        <end position="334"/>
    </location>
</feature>
<dbReference type="PANTHER" id="PTHR42693">
    <property type="entry name" value="ARYLSULFATASE FAMILY MEMBER"/>
    <property type="match status" value="1"/>
</dbReference>
<dbReference type="EC" id="3.1.6.6" evidence="6"/>
<dbReference type="PROSITE" id="PS00523">
    <property type="entry name" value="SULFATASE_1"/>
    <property type="match status" value="1"/>
</dbReference>
<dbReference type="PANTHER" id="PTHR42693:SF53">
    <property type="entry name" value="ENDO-4-O-SULFATASE"/>
    <property type="match status" value="1"/>
</dbReference>
<evidence type="ECO:0000313" key="7">
    <source>
        <dbReference type="Proteomes" id="UP000315700"/>
    </source>
</evidence>
<dbReference type="AlphaFoldDB" id="A0A517S9B8"/>
<dbReference type="Proteomes" id="UP000315700">
    <property type="component" value="Chromosome"/>
</dbReference>
<keyword evidence="4" id="KW-0106">Calcium</keyword>
<keyword evidence="3 6" id="KW-0378">Hydrolase</keyword>
<organism evidence="6 7">
    <name type="scientific">Caulifigura coniformis</name>
    <dbReference type="NCBI Taxonomy" id="2527983"/>
    <lineage>
        <taxon>Bacteria</taxon>
        <taxon>Pseudomonadati</taxon>
        <taxon>Planctomycetota</taxon>
        <taxon>Planctomycetia</taxon>
        <taxon>Planctomycetales</taxon>
        <taxon>Planctomycetaceae</taxon>
        <taxon>Caulifigura</taxon>
    </lineage>
</organism>
<dbReference type="GO" id="GO:0047753">
    <property type="term" value="F:choline-sulfatase activity"/>
    <property type="evidence" value="ECO:0007669"/>
    <property type="project" value="UniProtKB-EC"/>
</dbReference>
<evidence type="ECO:0000256" key="2">
    <source>
        <dbReference type="ARBA" id="ARBA00022723"/>
    </source>
</evidence>
<dbReference type="InterPro" id="IPR024607">
    <property type="entry name" value="Sulfatase_CS"/>
</dbReference>
<evidence type="ECO:0000256" key="1">
    <source>
        <dbReference type="ARBA" id="ARBA00008779"/>
    </source>
</evidence>
<dbReference type="KEGG" id="ccos:Pan44_07420"/>
<protein>
    <submittedName>
        <fullName evidence="6">Choline-sulfatase</fullName>
        <ecNumber evidence="6">3.1.6.6</ecNumber>
    </submittedName>
</protein>
<evidence type="ECO:0000256" key="4">
    <source>
        <dbReference type="ARBA" id="ARBA00022837"/>
    </source>
</evidence>
<dbReference type="Gene3D" id="3.40.720.10">
    <property type="entry name" value="Alkaline Phosphatase, subunit A"/>
    <property type="match status" value="1"/>
</dbReference>
<keyword evidence="7" id="KW-1185">Reference proteome</keyword>
<dbReference type="InterPro" id="IPR000917">
    <property type="entry name" value="Sulfatase_N"/>
</dbReference>
<name>A0A517S9B8_9PLAN</name>
<dbReference type="Pfam" id="PF00884">
    <property type="entry name" value="Sulfatase"/>
    <property type="match status" value="1"/>
</dbReference>
<comment type="similarity">
    <text evidence="1">Belongs to the sulfatase family.</text>
</comment>
<dbReference type="PROSITE" id="PS51257">
    <property type="entry name" value="PROKAR_LIPOPROTEIN"/>
    <property type="match status" value="1"/>
</dbReference>